<reference evidence="17" key="1">
    <citation type="submission" date="2023-06" db="EMBL/GenBank/DDBJ databases">
        <authorList>
            <consortium name="Lawrence Berkeley National Laboratory"/>
            <person name="Ahrendt S."/>
            <person name="Sahu N."/>
            <person name="Indic B."/>
            <person name="Wong-Bajracharya J."/>
            <person name="Merenyi Z."/>
            <person name="Ke H.-M."/>
            <person name="Monk M."/>
            <person name="Kocsube S."/>
            <person name="Drula E."/>
            <person name="Lipzen A."/>
            <person name="Balint B."/>
            <person name="Henrissat B."/>
            <person name="Andreopoulos B."/>
            <person name="Martin F.M."/>
            <person name="Harder C.B."/>
            <person name="Rigling D."/>
            <person name="Ford K.L."/>
            <person name="Foster G.D."/>
            <person name="Pangilinan J."/>
            <person name="Papanicolaou A."/>
            <person name="Barry K."/>
            <person name="LaButti K."/>
            <person name="Viragh M."/>
            <person name="Koriabine M."/>
            <person name="Yan M."/>
            <person name="Riley R."/>
            <person name="Champramary S."/>
            <person name="Plett K.L."/>
            <person name="Tsai I.J."/>
            <person name="Slot J."/>
            <person name="Sipos G."/>
            <person name="Plett J."/>
            <person name="Nagy L.G."/>
            <person name="Grigoriev I.V."/>
        </authorList>
    </citation>
    <scope>NUCLEOTIDE SEQUENCE</scope>
    <source>
        <strain evidence="17">HWK02</strain>
    </source>
</reference>
<evidence type="ECO:0000313" key="18">
    <source>
        <dbReference type="Proteomes" id="UP001175228"/>
    </source>
</evidence>
<evidence type="ECO:0000313" key="17">
    <source>
        <dbReference type="EMBL" id="KAK0495676.1"/>
    </source>
</evidence>
<dbReference type="GO" id="GO:0005886">
    <property type="term" value="C:plasma membrane"/>
    <property type="evidence" value="ECO:0007669"/>
    <property type="project" value="UniProtKB-SubCell"/>
</dbReference>
<keyword evidence="7" id="KW-0479">Metal-binding</keyword>
<dbReference type="EMBL" id="JAUEPU010000017">
    <property type="protein sequence ID" value="KAK0495676.1"/>
    <property type="molecule type" value="Genomic_DNA"/>
</dbReference>
<dbReference type="SMART" id="SM00747">
    <property type="entry name" value="CFEM"/>
    <property type="match status" value="1"/>
</dbReference>
<dbReference type="Pfam" id="PF05730">
    <property type="entry name" value="CFEM"/>
    <property type="match status" value="1"/>
</dbReference>
<dbReference type="PROSITE" id="PS52012">
    <property type="entry name" value="CFEM"/>
    <property type="match status" value="1"/>
</dbReference>
<evidence type="ECO:0000256" key="15">
    <source>
        <dbReference type="SAM" id="SignalP"/>
    </source>
</evidence>
<evidence type="ECO:0000259" key="16">
    <source>
        <dbReference type="PROSITE" id="PS52012"/>
    </source>
</evidence>
<comment type="subcellular location">
    <subcellularLocation>
        <location evidence="1">Cell membrane</location>
        <topology evidence="1">Lipid-anchor</topology>
        <topology evidence="1">GPI-anchor</topology>
    </subcellularLocation>
    <subcellularLocation>
        <location evidence="2">Secreted</location>
    </subcellularLocation>
</comment>
<comment type="caution">
    <text evidence="17">The sequence shown here is derived from an EMBL/GenBank/DDBJ whole genome shotgun (WGS) entry which is preliminary data.</text>
</comment>
<evidence type="ECO:0000256" key="6">
    <source>
        <dbReference type="ARBA" id="ARBA00022617"/>
    </source>
</evidence>
<evidence type="ECO:0000256" key="7">
    <source>
        <dbReference type="ARBA" id="ARBA00022723"/>
    </source>
</evidence>
<keyword evidence="13" id="KW-0449">Lipoprotein</keyword>
<keyword evidence="9" id="KW-0408">Iron</keyword>
<evidence type="ECO:0000256" key="12">
    <source>
        <dbReference type="ARBA" id="ARBA00023180"/>
    </source>
</evidence>
<evidence type="ECO:0000256" key="13">
    <source>
        <dbReference type="ARBA" id="ARBA00023288"/>
    </source>
</evidence>
<dbReference type="InterPro" id="IPR051735">
    <property type="entry name" value="CFEM_domain"/>
</dbReference>
<dbReference type="PANTHER" id="PTHR37928:SF2">
    <property type="entry name" value="GPI ANCHORED CFEM DOMAIN PROTEIN (AFU_ORTHOLOGUE AFUA_6G10580)"/>
    <property type="match status" value="1"/>
</dbReference>
<keyword evidence="6" id="KW-0349">Heme</keyword>
<dbReference type="GO" id="GO:0046872">
    <property type="term" value="F:metal ion binding"/>
    <property type="evidence" value="ECO:0007669"/>
    <property type="project" value="UniProtKB-KW"/>
</dbReference>
<evidence type="ECO:0000256" key="3">
    <source>
        <dbReference type="ARBA" id="ARBA00010031"/>
    </source>
</evidence>
<dbReference type="InterPro" id="IPR008427">
    <property type="entry name" value="Extracellular_membr_CFEM_dom"/>
</dbReference>
<feature type="chain" id="PRO_5041388510" description="CFEM domain-containing protein" evidence="15">
    <location>
        <begin position="18"/>
        <end position="165"/>
    </location>
</feature>
<evidence type="ECO:0000256" key="1">
    <source>
        <dbReference type="ARBA" id="ARBA00004609"/>
    </source>
</evidence>
<evidence type="ECO:0000256" key="4">
    <source>
        <dbReference type="ARBA" id="ARBA00022475"/>
    </source>
</evidence>
<protein>
    <recommendedName>
        <fullName evidence="16">CFEM domain-containing protein</fullName>
    </recommendedName>
</protein>
<feature type="signal peptide" evidence="15">
    <location>
        <begin position="1"/>
        <end position="17"/>
    </location>
</feature>
<dbReference type="PANTHER" id="PTHR37928">
    <property type="entry name" value="CFEM DOMAIN PROTEIN (AFU_ORTHOLOGUE AFUA_6G14090)"/>
    <property type="match status" value="1"/>
</dbReference>
<evidence type="ECO:0000256" key="2">
    <source>
        <dbReference type="ARBA" id="ARBA00004613"/>
    </source>
</evidence>
<accession>A0AA39Q410</accession>
<dbReference type="GO" id="GO:0005576">
    <property type="term" value="C:extracellular region"/>
    <property type="evidence" value="ECO:0007669"/>
    <property type="project" value="UniProtKB-SubCell"/>
</dbReference>
<evidence type="ECO:0000256" key="9">
    <source>
        <dbReference type="ARBA" id="ARBA00023004"/>
    </source>
</evidence>
<gene>
    <name evidence="17" type="ORF">EDD18DRAFT_1170327</name>
</gene>
<keyword evidence="5" id="KW-0964">Secreted</keyword>
<dbReference type="Proteomes" id="UP001175228">
    <property type="component" value="Unassembled WGS sequence"/>
</dbReference>
<keyword evidence="18" id="KW-1185">Reference proteome</keyword>
<comment type="similarity">
    <text evidence="3">Belongs to the RBT5 family.</text>
</comment>
<evidence type="ECO:0000256" key="14">
    <source>
        <dbReference type="SAM" id="MobiDB-lite"/>
    </source>
</evidence>
<keyword evidence="11" id="KW-1015">Disulfide bond</keyword>
<evidence type="ECO:0000256" key="5">
    <source>
        <dbReference type="ARBA" id="ARBA00022525"/>
    </source>
</evidence>
<keyword evidence="12" id="KW-0325">Glycoprotein</keyword>
<dbReference type="AlphaFoldDB" id="A0AA39Q410"/>
<keyword evidence="10" id="KW-0472">Membrane</keyword>
<proteinExistence type="inferred from homology"/>
<organism evidence="17 18">
    <name type="scientific">Armillaria luteobubalina</name>
    <dbReference type="NCBI Taxonomy" id="153913"/>
    <lineage>
        <taxon>Eukaryota</taxon>
        <taxon>Fungi</taxon>
        <taxon>Dikarya</taxon>
        <taxon>Basidiomycota</taxon>
        <taxon>Agaricomycotina</taxon>
        <taxon>Agaricomycetes</taxon>
        <taxon>Agaricomycetidae</taxon>
        <taxon>Agaricales</taxon>
        <taxon>Marasmiineae</taxon>
        <taxon>Physalacriaceae</taxon>
        <taxon>Armillaria</taxon>
    </lineage>
</organism>
<evidence type="ECO:0000256" key="10">
    <source>
        <dbReference type="ARBA" id="ARBA00023136"/>
    </source>
</evidence>
<evidence type="ECO:0000256" key="8">
    <source>
        <dbReference type="ARBA" id="ARBA00022729"/>
    </source>
</evidence>
<keyword evidence="4" id="KW-1003">Cell membrane</keyword>
<feature type="domain" description="CFEM" evidence="16">
    <location>
        <begin position="3"/>
        <end position="112"/>
    </location>
</feature>
<evidence type="ECO:0000256" key="11">
    <source>
        <dbReference type="ARBA" id="ARBA00023157"/>
    </source>
</evidence>
<feature type="region of interest" description="Disordered" evidence="14">
    <location>
        <begin position="101"/>
        <end position="132"/>
    </location>
</feature>
<sequence length="165" mass="15983">MRFSLTVLSALFVTAWGSTLLERQTSLPDCALPCITNVDYGSCSPSDNACLCKSSTYVNTTTTCIESSCTGSDLTTAIATAQALCAEVGVTFSSTSLPTGSATSAGSSGSVAASPTGSSSSNAGASSTATSAASSQTSQTGGALGLKSAQGLIGLAGAGVLALLL</sequence>
<keyword evidence="8 15" id="KW-0732">Signal</keyword>
<name>A0AA39Q410_9AGAR</name>